<evidence type="ECO:0000313" key="2">
    <source>
        <dbReference type="Proteomes" id="UP000746751"/>
    </source>
</evidence>
<dbReference type="AlphaFoldDB" id="A0A921IP99"/>
<dbReference type="InterPro" id="IPR010428">
    <property type="entry name" value="Zincin_1"/>
</dbReference>
<proteinExistence type="predicted"/>
<dbReference type="Pfam" id="PF06262">
    <property type="entry name" value="Zincin_1"/>
    <property type="match status" value="1"/>
</dbReference>
<evidence type="ECO:0000313" key="1">
    <source>
        <dbReference type="EMBL" id="HJG30213.1"/>
    </source>
</evidence>
<dbReference type="Proteomes" id="UP000746751">
    <property type="component" value="Unassembled WGS sequence"/>
</dbReference>
<reference evidence="1" key="2">
    <citation type="submission" date="2021-09" db="EMBL/GenBank/DDBJ databases">
        <authorList>
            <person name="Gilroy R."/>
        </authorList>
    </citation>
    <scope>NUCLEOTIDE SEQUENCE</scope>
    <source>
        <strain evidence="1">ChiGjej2B2-7701</strain>
    </source>
</reference>
<sequence length="131" mass="14603">MPMYRMTDEEFEGVVADALDEIPDHLFEALDNVIVTVADEPDDDQLAAIDSDLAEVCDDELLGLYDGIPLTERGVYYGEGDVPDVITIFKGPHERCFEGREAIHAEVRKTVIHEIGHFFGNDEAVLEAMGY</sequence>
<protein>
    <submittedName>
        <fullName evidence="1">Metallopeptidase family protein</fullName>
    </submittedName>
</protein>
<accession>A0A921IP99</accession>
<dbReference type="SUPFAM" id="SSF55486">
    <property type="entry name" value="Metalloproteases ('zincins'), catalytic domain"/>
    <property type="match status" value="1"/>
</dbReference>
<dbReference type="Gene3D" id="3.30.2010.20">
    <property type="match status" value="1"/>
</dbReference>
<comment type="caution">
    <text evidence="1">The sequence shown here is derived from an EMBL/GenBank/DDBJ whole genome shotgun (WGS) entry which is preliminary data.</text>
</comment>
<dbReference type="InterPro" id="IPR038555">
    <property type="entry name" value="Zincin_1_sf"/>
</dbReference>
<gene>
    <name evidence="1" type="ORF">K8U80_02325</name>
</gene>
<name>A0A921IP99_9ACTN</name>
<organism evidence="1 2">
    <name type="scientific">Collinsella ihumii</name>
    <dbReference type="NCBI Taxonomy" id="1720204"/>
    <lineage>
        <taxon>Bacteria</taxon>
        <taxon>Bacillati</taxon>
        <taxon>Actinomycetota</taxon>
        <taxon>Coriobacteriia</taxon>
        <taxon>Coriobacteriales</taxon>
        <taxon>Coriobacteriaceae</taxon>
        <taxon>Collinsella</taxon>
    </lineage>
</organism>
<dbReference type="CDD" id="cd12952">
    <property type="entry name" value="MMP_ACEL2062"/>
    <property type="match status" value="1"/>
</dbReference>
<reference evidence="1" key="1">
    <citation type="journal article" date="2021" name="PeerJ">
        <title>Extensive microbial diversity within the chicken gut microbiome revealed by metagenomics and culture.</title>
        <authorList>
            <person name="Gilroy R."/>
            <person name="Ravi A."/>
            <person name="Getino M."/>
            <person name="Pursley I."/>
            <person name="Horton D.L."/>
            <person name="Alikhan N.F."/>
            <person name="Baker D."/>
            <person name="Gharbi K."/>
            <person name="Hall N."/>
            <person name="Watson M."/>
            <person name="Adriaenssens E.M."/>
            <person name="Foster-Nyarko E."/>
            <person name="Jarju S."/>
            <person name="Secka A."/>
            <person name="Antonio M."/>
            <person name="Oren A."/>
            <person name="Chaudhuri R.R."/>
            <person name="La Ragione R."/>
            <person name="Hildebrand F."/>
            <person name="Pallen M.J."/>
        </authorList>
    </citation>
    <scope>NUCLEOTIDE SEQUENCE</scope>
    <source>
        <strain evidence="1">ChiGjej2B2-7701</strain>
    </source>
</reference>
<dbReference type="EMBL" id="DYVF01000020">
    <property type="protein sequence ID" value="HJG30213.1"/>
    <property type="molecule type" value="Genomic_DNA"/>
</dbReference>